<keyword evidence="8" id="KW-1185">Reference proteome</keyword>
<keyword evidence="5" id="KW-0863">Zinc-finger</keyword>
<dbReference type="PANTHER" id="PTHR19304">
    <property type="entry name" value="CYCLIC-AMP RESPONSE ELEMENT BINDING PROTEIN"/>
    <property type="match status" value="1"/>
</dbReference>
<keyword evidence="5" id="KW-0479">Metal-binding</keyword>
<dbReference type="InterPro" id="IPR051027">
    <property type="entry name" value="bZIP_transcription_factors"/>
</dbReference>
<comment type="subcellular location">
    <subcellularLocation>
        <location evidence="1">Nucleus</location>
    </subcellularLocation>
</comment>
<evidence type="ECO:0000256" key="2">
    <source>
        <dbReference type="ARBA" id="ARBA00023015"/>
    </source>
</evidence>
<reference evidence="7" key="1">
    <citation type="submission" date="2025-08" db="UniProtKB">
        <authorList>
            <consortium name="Ensembl"/>
        </authorList>
    </citation>
    <scope>IDENTIFICATION</scope>
</reference>
<dbReference type="InterPro" id="IPR036236">
    <property type="entry name" value="Znf_C2H2_sf"/>
</dbReference>
<keyword evidence="2" id="KW-0805">Transcription regulation</keyword>
<protein>
    <recommendedName>
        <fullName evidence="6">C2H2-type domain-containing protein</fullName>
    </recommendedName>
</protein>
<evidence type="ECO:0000313" key="8">
    <source>
        <dbReference type="Proteomes" id="UP000261520"/>
    </source>
</evidence>
<keyword evidence="4" id="KW-0539">Nucleus</keyword>
<accession>A0A3B3ZP03</accession>
<feature type="domain" description="C2H2-type" evidence="6">
    <location>
        <begin position="9"/>
        <end position="33"/>
    </location>
</feature>
<evidence type="ECO:0000256" key="4">
    <source>
        <dbReference type="ARBA" id="ARBA00023242"/>
    </source>
</evidence>
<organism evidence="7 8">
    <name type="scientific">Periophthalmus magnuspinnatus</name>
    <dbReference type="NCBI Taxonomy" id="409849"/>
    <lineage>
        <taxon>Eukaryota</taxon>
        <taxon>Metazoa</taxon>
        <taxon>Chordata</taxon>
        <taxon>Craniata</taxon>
        <taxon>Vertebrata</taxon>
        <taxon>Euteleostomi</taxon>
        <taxon>Actinopterygii</taxon>
        <taxon>Neopterygii</taxon>
        <taxon>Teleostei</taxon>
        <taxon>Neoteleostei</taxon>
        <taxon>Acanthomorphata</taxon>
        <taxon>Gobiaria</taxon>
        <taxon>Gobiiformes</taxon>
        <taxon>Gobioidei</taxon>
        <taxon>Gobiidae</taxon>
        <taxon>Oxudercinae</taxon>
        <taxon>Periophthalmus</taxon>
    </lineage>
</organism>
<reference evidence="7" key="2">
    <citation type="submission" date="2025-09" db="UniProtKB">
        <authorList>
            <consortium name="Ensembl"/>
        </authorList>
    </citation>
    <scope>IDENTIFICATION</scope>
</reference>
<keyword evidence="3" id="KW-0804">Transcription</keyword>
<evidence type="ECO:0000259" key="6">
    <source>
        <dbReference type="PROSITE" id="PS50157"/>
    </source>
</evidence>
<proteinExistence type="predicted"/>
<dbReference type="AlphaFoldDB" id="A0A3B3ZP03"/>
<dbReference type="SUPFAM" id="SSF57667">
    <property type="entry name" value="beta-beta-alpha zinc fingers"/>
    <property type="match status" value="1"/>
</dbReference>
<dbReference type="Proteomes" id="UP000261520">
    <property type="component" value="Unplaced"/>
</dbReference>
<keyword evidence="5" id="KW-0862">Zinc</keyword>
<dbReference type="PROSITE" id="PS00028">
    <property type="entry name" value="ZINC_FINGER_C2H2_1"/>
    <property type="match status" value="1"/>
</dbReference>
<sequence length="131" mass="14792">MNELLDRPYVCGAPGCSQRFQSEEHLSIHRHKHEMTLKFNSIKSDAAFTADTPTPTKFLQNCDEVGLFKEIEEEFLQAQEEEKKQHSVTQELVVFRLLDQTVLHSRAQEATAFSSSDQVVLHSGASKSTAL</sequence>
<dbReference type="Gene3D" id="3.30.160.60">
    <property type="entry name" value="Classic Zinc Finger"/>
    <property type="match status" value="1"/>
</dbReference>
<evidence type="ECO:0000313" key="7">
    <source>
        <dbReference type="Ensembl" id="ENSPMGP00000006209.1"/>
    </source>
</evidence>
<dbReference type="Ensembl" id="ENSPMGT00000006598.1">
    <property type="protein sequence ID" value="ENSPMGP00000006209.1"/>
    <property type="gene ID" value="ENSPMGG00000005229.1"/>
</dbReference>
<dbReference type="GO" id="GO:0005634">
    <property type="term" value="C:nucleus"/>
    <property type="evidence" value="ECO:0007669"/>
    <property type="project" value="UniProtKB-SubCell"/>
</dbReference>
<dbReference type="InterPro" id="IPR013087">
    <property type="entry name" value="Znf_C2H2_type"/>
</dbReference>
<name>A0A3B3ZP03_9GOBI</name>
<evidence type="ECO:0000256" key="5">
    <source>
        <dbReference type="PROSITE-ProRule" id="PRU00042"/>
    </source>
</evidence>
<dbReference type="GO" id="GO:0008270">
    <property type="term" value="F:zinc ion binding"/>
    <property type="evidence" value="ECO:0007669"/>
    <property type="project" value="UniProtKB-KW"/>
</dbReference>
<evidence type="ECO:0000256" key="1">
    <source>
        <dbReference type="ARBA" id="ARBA00004123"/>
    </source>
</evidence>
<evidence type="ECO:0000256" key="3">
    <source>
        <dbReference type="ARBA" id="ARBA00023163"/>
    </source>
</evidence>
<dbReference type="PROSITE" id="PS50157">
    <property type="entry name" value="ZINC_FINGER_C2H2_2"/>
    <property type="match status" value="1"/>
</dbReference>